<evidence type="ECO:0000313" key="3">
    <source>
        <dbReference type="Proteomes" id="UP000230292"/>
    </source>
</evidence>
<dbReference type="InterPro" id="IPR002831">
    <property type="entry name" value="Tscrpt_reg_TrmB_N"/>
</dbReference>
<evidence type="ECO:0000259" key="1">
    <source>
        <dbReference type="Pfam" id="PF01978"/>
    </source>
</evidence>
<dbReference type="InterPro" id="IPR051797">
    <property type="entry name" value="TrmB-like"/>
</dbReference>
<dbReference type="SUPFAM" id="SSF46785">
    <property type="entry name" value="Winged helix' DNA-binding domain"/>
    <property type="match status" value="1"/>
</dbReference>
<dbReference type="Proteomes" id="UP000230292">
    <property type="component" value="Unassembled WGS sequence"/>
</dbReference>
<dbReference type="Pfam" id="PF01978">
    <property type="entry name" value="TrmB"/>
    <property type="match status" value="1"/>
</dbReference>
<dbReference type="InterPro" id="IPR036390">
    <property type="entry name" value="WH_DNA-bd_sf"/>
</dbReference>
<evidence type="ECO:0000313" key="2">
    <source>
        <dbReference type="EMBL" id="PIW37364.1"/>
    </source>
</evidence>
<gene>
    <name evidence="2" type="ORF">COW24_00290</name>
</gene>
<reference evidence="2 3" key="1">
    <citation type="submission" date="2017-09" db="EMBL/GenBank/DDBJ databases">
        <title>Depth-based differentiation of microbial function through sediment-hosted aquifers and enrichment of novel symbionts in the deep terrestrial subsurface.</title>
        <authorList>
            <person name="Probst A.J."/>
            <person name="Ladd B."/>
            <person name="Jarett J.K."/>
            <person name="Geller-Mcgrath D.E."/>
            <person name="Sieber C.M."/>
            <person name="Emerson J.B."/>
            <person name="Anantharaman K."/>
            <person name="Thomas B.C."/>
            <person name="Malmstrom R."/>
            <person name="Stieglmeier M."/>
            <person name="Klingl A."/>
            <person name="Woyke T."/>
            <person name="Ryan C.M."/>
            <person name="Banfield J.F."/>
        </authorList>
    </citation>
    <scope>NUCLEOTIDE SEQUENCE [LARGE SCALE GENOMIC DNA]</scope>
    <source>
        <strain evidence="2">CG15_BIG_FIL_POST_REV_8_21_14_020_45_12</strain>
    </source>
</reference>
<dbReference type="PANTHER" id="PTHR34293">
    <property type="entry name" value="HTH-TYPE TRANSCRIPTIONAL REGULATOR TRMBL2"/>
    <property type="match status" value="1"/>
</dbReference>
<organism evidence="2 3">
    <name type="scientific">Candidatus Kerfeldbacteria bacterium CG15_BIG_FIL_POST_REV_8_21_14_020_45_12</name>
    <dbReference type="NCBI Taxonomy" id="2014247"/>
    <lineage>
        <taxon>Bacteria</taxon>
        <taxon>Candidatus Kerfeldiibacteriota</taxon>
    </lineage>
</organism>
<accession>A0A2M7H561</accession>
<feature type="domain" description="Transcription regulator TrmB N-terminal" evidence="1">
    <location>
        <begin position="9"/>
        <end position="77"/>
    </location>
</feature>
<protein>
    <recommendedName>
        <fullName evidence="1">Transcription regulator TrmB N-terminal domain-containing protein</fullName>
    </recommendedName>
</protein>
<dbReference type="AlphaFoldDB" id="A0A2M7H561"/>
<proteinExistence type="predicted"/>
<dbReference type="InterPro" id="IPR036388">
    <property type="entry name" value="WH-like_DNA-bd_sf"/>
</dbReference>
<name>A0A2M7H561_9BACT</name>
<sequence>MEYKTKTFLEELGLSPNEIKIYTAALEQDGGSISGIAAAAGVHRVAAYPLVETLIDKGLLTQVETNRKRRIHAVNPKNISKLLVERQRQLRKLELRFEDVLPELDALYGSSSFQPQVGVFYGVEGLRNIQEDILNTMDPGETVYSIVNLEMLYAMFPHYKEAGEYRYRRWEKGFRNKAIVLDTPEAEALMQEDPDMVNHPDNALTEIRVVNKQDFPITLNMTIYADKVSMTSLQDPLIGVIIESPEIARNLKIIHELAWLGAKKPTPNKSVTSASVVKKKNK</sequence>
<dbReference type="PANTHER" id="PTHR34293:SF1">
    <property type="entry name" value="HTH-TYPE TRANSCRIPTIONAL REGULATOR TRMBL2"/>
    <property type="match status" value="1"/>
</dbReference>
<dbReference type="EMBL" id="PFGC01000007">
    <property type="protein sequence ID" value="PIW37364.1"/>
    <property type="molecule type" value="Genomic_DNA"/>
</dbReference>
<comment type="caution">
    <text evidence="2">The sequence shown here is derived from an EMBL/GenBank/DDBJ whole genome shotgun (WGS) entry which is preliminary data.</text>
</comment>
<dbReference type="Gene3D" id="1.10.10.10">
    <property type="entry name" value="Winged helix-like DNA-binding domain superfamily/Winged helix DNA-binding domain"/>
    <property type="match status" value="1"/>
</dbReference>